<dbReference type="AlphaFoldDB" id="A0A2R6R1L8"/>
<keyword evidence="2" id="KW-1185">Reference proteome</keyword>
<gene>
    <name evidence="1" type="ORF">CEY00_Acc11156</name>
</gene>
<dbReference type="InParanoid" id="A0A2R6R1L8"/>
<dbReference type="Proteomes" id="UP000241394">
    <property type="component" value="Chromosome LG10"/>
</dbReference>
<evidence type="ECO:0000313" key="2">
    <source>
        <dbReference type="Proteomes" id="UP000241394"/>
    </source>
</evidence>
<comment type="caution">
    <text evidence="1">The sequence shown here is derived from an EMBL/GenBank/DDBJ whole genome shotgun (WGS) entry which is preliminary data.</text>
</comment>
<sequence length="114" mass="12871">MFTAIYTQQTTSETKLHVVMLVREAININPQGENYNNTPMRVRIKNVDRHKLYAPKARSRTAGRASNQPVFIALQTPLQLVLIFVVNLPASIAIRAGNKPHIPTDTRVVELERP</sequence>
<dbReference type="EMBL" id="NKQK01000010">
    <property type="protein sequence ID" value="PSS19137.1"/>
    <property type="molecule type" value="Genomic_DNA"/>
</dbReference>
<reference evidence="2" key="2">
    <citation type="journal article" date="2018" name="BMC Genomics">
        <title>A manually annotated Actinidia chinensis var. chinensis (kiwifruit) genome highlights the challenges associated with draft genomes and gene prediction in plants.</title>
        <authorList>
            <person name="Pilkington S.M."/>
            <person name="Crowhurst R."/>
            <person name="Hilario E."/>
            <person name="Nardozza S."/>
            <person name="Fraser L."/>
            <person name="Peng Y."/>
            <person name="Gunaseelan K."/>
            <person name="Simpson R."/>
            <person name="Tahir J."/>
            <person name="Deroles S.C."/>
            <person name="Templeton K."/>
            <person name="Luo Z."/>
            <person name="Davy M."/>
            <person name="Cheng C."/>
            <person name="McNeilage M."/>
            <person name="Scaglione D."/>
            <person name="Liu Y."/>
            <person name="Zhang Q."/>
            <person name="Datson P."/>
            <person name="De Silva N."/>
            <person name="Gardiner S.E."/>
            <person name="Bassett H."/>
            <person name="Chagne D."/>
            <person name="McCallum J."/>
            <person name="Dzierzon H."/>
            <person name="Deng C."/>
            <person name="Wang Y.Y."/>
            <person name="Barron L."/>
            <person name="Manako K."/>
            <person name="Bowen J."/>
            <person name="Foster T.M."/>
            <person name="Erridge Z.A."/>
            <person name="Tiffin H."/>
            <person name="Waite C.N."/>
            <person name="Davies K.M."/>
            <person name="Grierson E.P."/>
            <person name="Laing W.A."/>
            <person name="Kirk R."/>
            <person name="Chen X."/>
            <person name="Wood M."/>
            <person name="Montefiori M."/>
            <person name="Brummell D.A."/>
            <person name="Schwinn K.E."/>
            <person name="Catanach A."/>
            <person name="Fullerton C."/>
            <person name="Li D."/>
            <person name="Meiyalaghan S."/>
            <person name="Nieuwenhuizen N."/>
            <person name="Read N."/>
            <person name="Prakash R."/>
            <person name="Hunter D."/>
            <person name="Zhang H."/>
            <person name="McKenzie M."/>
            <person name="Knabel M."/>
            <person name="Harris A."/>
            <person name="Allan A.C."/>
            <person name="Gleave A."/>
            <person name="Chen A."/>
            <person name="Janssen B.J."/>
            <person name="Plunkett B."/>
            <person name="Ampomah-Dwamena C."/>
            <person name="Voogd C."/>
            <person name="Leif D."/>
            <person name="Lafferty D."/>
            <person name="Souleyre E.J.F."/>
            <person name="Varkonyi-Gasic E."/>
            <person name="Gambi F."/>
            <person name="Hanley J."/>
            <person name="Yao J.L."/>
            <person name="Cheung J."/>
            <person name="David K.M."/>
            <person name="Warren B."/>
            <person name="Marsh K."/>
            <person name="Snowden K.C."/>
            <person name="Lin-Wang K."/>
            <person name="Brian L."/>
            <person name="Martinez-Sanchez M."/>
            <person name="Wang M."/>
            <person name="Ileperuma N."/>
            <person name="Macnee N."/>
            <person name="Campin R."/>
            <person name="McAtee P."/>
            <person name="Drummond R.S.M."/>
            <person name="Espley R.V."/>
            <person name="Ireland H.S."/>
            <person name="Wu R."/>
            <person name="Atkinson R.G."/>
            <person name="Karunairetnam S."/>
            <person name="Bulley S."/>
            <person name="Chunkath S."/>
            <person name="Hanley Z."/>
            <person name="Storey R."/>
            <person name="Thrimawithana A.H."/>
            <person name="Thomson S."/>
            <person name="David C."/>
            <person name="Testolin R."/>
            <person name="Huang H."/>
            <person name="Hellens R.P."/>
            <person name="Schaffer R.J."/>
        </authorList>
    </citation>
    <scope>NUCLEOTIDE SEQUENCE [LARGE SCALE GENOMIC DNA]</scope>
    <source>
        <strain evidence="2">cv. Red5</strain>
    </source>
</reference>
<organism evidence="1 2">
    <name type="scientific">Actinidia chinensis var. chinensis</name>
    <name type="common">Chinese soft-hair kiwi</name>
    <dbReference type="NCBI Taxonomy" id="1590841"/>
    <lineage>
        <taxon>Eukaryota</taxon>
        <taxon>Viridiplantae</taxon>
        <taxon>Streptophyta</taxon>
        <taxon>Embryophyta</taxon>
        <taxon>Tracheophyta</taxon>
        <taxon>Spermatophyta</taxon>
        <taxon>Magnoliopsida</taxon>
        <taxon>eudicotyledons</taxon>
        <taxon>Gunneridae</taxon>
        <taxon>Pentapetalae</taxon>
        <taxon>asterids</taxon>
        <taxon>Ericales</taxon>
        <taxon>Actinidiaceae</taxon>
        <taxon>Actinidia</taxon>
    </lineage>
</organism>
<proteinExistence type="predicted"/>
<evidence type="ECO:0000313" key="1">
    <source>
        <dbReference type="EMBL" id="PSS19137.1"/>
    </source>
</evidence>
<reference evidence="1 2" key="1">
    <citation type="submission" date="2017-07" db="EMBL/GenBank/DDBJ databases">
        <title>An improved, manually edited Actinidia chinensis var. chinensis (kiwifruit) genome highlights the challenges associated with draft genomes and gene prediction in plants.</title>
        <authorList>
            <person name="Pilkington S."/>
            <person name="Crowhurst R."/>
            <person name="Hilario E."/>
            <person name="Nardozza S."/>
            <person name="Fraser L."/>
            <person name="Peng Y."/>
            <person name="Gunaseelan K."/>
            <person name="Simpson R."/>
            <person name="Tahir J."/>
            <person name="Deroles S."/>
            <person name="Templeton K."/>
            <person name="Luo Z."/>
            <person name="Davy M."/>
            <person name="Cheng C."/>
            <person name="Mcneilage M."/>
            <person name="Scaglione D."/>
            <person name="Liu Y."/>
            <person name="Zhang Q."/>
            <person name="Datson P."/>
            <person name="De Silva N."/>
            <person name="Gardiner S."/>
            <person name="Bassett H."/>
            <person name="Chagne D."/>
            <person name="Mccallum J."/>
            <person name="Dzierzon H."/>
            <person name="Deng C."/>
            <person name="Wang Y.-Y."/>
            <person name="Barron N."/>
            <person name="Manako K."/>
            <person name="Bowen J."/>
            <person name="Foster T."/>
            <person name="Erridge Z."/>
            <person name="Tiffin H."/>
            <person name="Waite C."/>
            <person name="Davies K."/>
            <person name="Grierson E."/>
            <person name="Laing W."/>
            <person name="Kirk R."/>
            <person name="Chen X."/>
            <person name="Wood M."/>
            <person name="Montefiori M."/>
            <person name="Brummell D."/>
            <person name="Schwinn K."/>
            <person name="Catanach A."/>
            <person name="Fullerton C."/>
            <person name="Li D."/>
            <person name="Meiyalaghan S."/>
            <person name="Nieuwenhuizen N."/>
            <person name="Read N."/>
            <person name="Prakash R."/>
            <person name="Hunter D."/>
            <person name="Zhang H."/>
            <person name="Mckenzie M."/>
            <person name="Knabel M."/>
            <person name="Harris A."/>
            <person name="Allan A."/>
            <person name="Chen A."/>
            <person name="Janssen B."/>
            <person name="Plunkett B."/>
            <person name="Dwamena C."/>
            <person name="Voogd C."/>
            <person name="Leif D."/>
            <person name="Lafferty D."/>
            <person name="Souleyre E."/>
            <person name="Varkonyi-Gasic E."/>
            <person name="Gambi F."/>
            <person name="Hanley J."/>
            <person name="Yao J.-L."/>
            <person name="Cheung J."/>
            <person name="David K."/>
            <person name="Warren B."/>
            <person name="Marsh K."/>
            <person name="Snowden K."/>
            <person name="Lin-Wang K."/>
            <person name="Brian L."/>
            <person name="Martinez-Sanchez M."/>
            <person name="Wang M."/>
            <person name="Ileperuma N."/>
            <person name="Macnee N."/>
            <person name="Campin R."/>
            <person name="Mcatee P."/>
            <person name="Drummond R."/>
            <person name="Espley R."/>
            <person name="Ireland H."/>
            <person name="Wu R."/>
            <person name="Atkinson R."/>
            <person name="Karunairetnam S."/>
            <person name="Bulley S."/>
            <person name="Chunkath S."/>
            <person name="Hanley Z."/>
            <person name="Storey R."/>
            <person name="Thrimawithana A."/>
            <person name="Thomson S."/>
            <person name="David C."/>
            <person name="Testolin R."/>
        </authorList>
    </citation>
    <scope>NUCLEOTIDE SEQUENCE [LARGE SCALE GENOMIC DNA]</scope>
    <source>
        <strain evidence="2">cv. Red5</strain>
        <tissue evidence="1">Young leaf</tissue>
    </source>
</reference>
<accession>A0A2R6R1L8</accession>
<protein>
    <submittedName>
        <fullName evidence="1">Uncharacterized protein</fullName>
    </submittedName>
</protein>
<name>A0A2R6R1L8_ACTCC</name>
<dbReference type="Gramene" id="PSS19137">
    <property type="protein sequence ID" value="PSS19137"/>
    <property type="gene ID" value="CEY00_Acc11156"/>
</dbReference>